<keyword evidence="2" id="KW-0472">Membrane</keyword>
<feature type="transmembrane region" description="Helical" evidence="2">
    <location>
        <begin position="20"/>
        <end position="50"/>
    </location>
</feature>
<evidence type="ECO:0000256" key="1">
    <source>
        <dbReference type="SAM" id="MobiDB-lite"/>
    </source>
</evidence>
<keyword evidence="2" id="KW-1133">Transmembrane helix</keyword>
<proteinExistence type="predicted"/>
<dbReference type="Proteomes" id="UP000298412">
    <property type="component" value="Unassembled WGS sequence"/>
</dbReference>
<evidence type="ECO:0000256" key="2">
    <source>
        <dbReference type="SAM" id="Phobius"/>
    </source>
</evidence>
<keyword evidence="2" id="KW-0812">Transmembrane</keyword>
<dbReference type="RefSeq" id="WP_134565833.1">
    <property type="nucleotide sequence ID" value="NZ_SOFP01000023.1"/>
</dbReference>
<reference evidence="3 4" key="1">
    <citation type="submission" date="2019-03" db="EMBL/GenBank/DDBJ databases">
        <title>Genomics of glacier-inhabiting Cryobacterium strains.</title>
        <authorList>
            <person name="Liu Q."/>
            <person name="Xin Y.-H."/>
        </authorList>
    </citation>
    <scope>NUCLEOTIDE SEQUENCE [LARGE SCALE GENOMIC DNA]</scope>
    <source>
        <strain evidence="3 4">MDT1-3</strain>
    </source>
</reference>
<keyword evidence="4" id="KW-1185">Reference proteome</keyword>
<feature type="region of interest" description="Disordered" evidence="1">
    <location>
        <begin position="94"/>
        <end position="116"/>
    </location>
</feature>
<gene>
    <name evidence="3" type="ORF">E3O19_05175</name>
</gene>
<name>A0A4R8WYQ0_9MICO</name>
<evidence type="ECO:0000313" key="4">
    <source>
        <dbReference type="Proteomes" id="UP000298412"/>
    </source>
</evidence>
<organism evidence="3 4">
    <name type="scientific">Cryobacterium algoritolerans</name>
    <dbReference type="NCBI Taxonomy" id="1259184"/>
    <lineage>
        <taxon>Bacteria</taxon>
        <taxon>Bacillati</taxon>
        <taxon>Actinomycetota</taxon>
        <taxon>Actinomycetes</taxon>
        <taxon>Micrococcales</taxon>
        <taxon>Microbacteriaceae</taxon>
        <taxon>Cryobacterium</taxon>
    </lineage>
</organism>
<dbReference type="AlphaFoldDB" id="A0A4R8WYQ0"/>
<dbReference type="OrthoDB" id="5077119at2"/>
<accession>A0A4R8WYQ0</accession>
<comment type="caution">
    <text evidence="3">The sequence shown here is derived from an EMBL/GenBank/DDBJ whole genome shotgun (WGS) entry which is preliminary data.</text>
</comment>
<protein>
    <submittedName>
        <fullName evidence="3">Uncharacterized protein</fullName>
    </submittedName>
</protein>
<dbReference type="EMBL" id="SOFP01000023">
    <property type="protein sequence ID" value="TFC18198.1"/>
    <property type="molecule type" value="Genomic_DNA"/>
</dbReference>
<sequence>MKTTVIHAGILLPESILASGFFAVFAAFVGINTVVYVALAIAKILPMVYVTDWITGRNRRTETRSIYPKSASHAVPRVSILSLRRAPLRDAMRRLGERRLNRSSPGQGEPPRSRRP</sequence>
<evidence type="ECO:0000313" key="3">
    <source>
        <dbReference type="EMBL" id="TFC18198.1"/>
    </source>
</evidence>